<protein>
    <submittedName>
        <fullName evidence="2">Acyl-CoA carboxylase subunit epsilon</fullName>
    </submittedName>
</protein>
<feature type="region of interest" description="Disordered" evidence="1">
    <location>
        <begin position="41"/>
        <end position="75"/>
    </location>
</feature>
<gene>
    <name evidence="2" type="ORF">ACFPJ6_05455</name>
</gene>
<sequence>MTDAVTDGPPVLRVVRGRPSDAEVAALVTVLQAVAATPAASAPARPAPLWGAPATLVRRGTGPAGWGGPSATVPR</sequence>
<evidence type="ECO:0000313" key="2">
    <source>
        <dbReference type="EMBL" id="MFC5380229.1"/>
    </source>
</evidence>
<keyword evidence="3" id="KW-1185">Reference proteome</keyword>
<name>A0ABW0GK80_9MICO</name>
<evidence type="ECO:0000256" key="1">
    <source>
        <dbReference type="SAM" id="MobiDB-lite"/>
    </source>
</evidence>
<dbReference type="Pfam" id="PF13822">
    <property type="entry name" value="ACC_epsilon"/>
    <property type="match status" value="1"/>
</dbReference>
<accession>A0ABW0GK80</accession>
<evidence type="ECO:0000313" key="3">
    <source>
        <dbReference type="Proteomes" id="UP001596122"/>
    </source>
</evidence>
<reference evidence="3" key="1">
    <citation type="journal article" date="2019" name="Int. J. Syst. Evol. Microbiol.">
        <title>The Global Catalogue of Microorganisms (GCM) 10K type strain sequencing project: providing services to taxonomists for standard genome sequencing and annotation.</title>
        <authorList>
            <consortium name="The Broad Institute Genomics Platform"/>
            <consortium name="The Broad Institute Genome Sequencing Center for Infectious Disease"/>
            <person name="Wu L."/>
            <person name="Ma J."/>
        </authorList>
    </citation>
    <scope>NUCLEOTIDE SEQUENCE [LARGE SCALE GENOMIC DNA]</scope>
    <source>
        <strain evidence="3">CCUG 43114</strain>
    </source>
</reference>
<dbReference type="EMBL" id="JBHSLD010000006">
    <property type="protein sequence ID" value="MFC5380229.1"/>
    <property type="molecule type" value="Genomic_DNA"/>
</dbReference>
<dbReference type="Proteomes" id="UP001596122">
    <property type="component" value="Unassembled WGS sequence"/>
</dbReference>
<dbReference type="RefSeq" id="WP_340267166.1">
    <property type="nucleotide sequence ID" value="NZ_JBBEOG010000001.1"/>
</dbReference>
<comment type="caution">
    <text evidence="2">The sequence shown here is derived from an EMBL/GenBank/DDBJ whole genome shotgun (WGS) entry which is preliminary data.</text>
</comment>
<proteinExistence type="predicted"/>
<organism evidence="2 3">
    <name type="scientific">Aquipuribacter nitratireducens</name>
    <dbReference type="NCBI Taxonomy" id="650104"/>
    <lineage>
        <taxon>Bacteria</taxon>
        <taxon>Bacillati</taxon>
        <taxon>Actinomycetota</taxon>
        <taxon>Actinomycetes</taxon>
        <taxon>Micrococcales</taxon>
        <taxon>Intrasporangiaceae</taxon>
        <taxon>Aquipuribacter</taxon>
    </lineage>
</organism>
<dbReference type="InterPro" id="IPR032716">
    <property type="entry name" value="ACC_epsilon"/>
</dbReference>